<organism evidence="6">
    <name type="scientific">marine metagenome</name>
    <dbReference type="NCBI Taxonomy" id="408172"/>
    <lineage>
        <taxon>unclassified sequences</taxon>
        <taxon>metagenomes</taxon>
        <taxon>ecological metagenomes</taxon>
    </lineage>
</organism>
<keyword evidence="1" id="KW-0949">S-adenosyl-L-methionine</keyword>
<proteinExistence type="predicted"/>
<dbReference type="SFLD" id="SFLDG01067">
    <property type="entry name" value="SPASM/twitch_domain_containing"/>
    <property type="match status" value="1"/>
</dbReference>
<protein>
    <recommendedName>
        <fullName evidence="5">Radical SAM core domain-containing protein</fullName>
    </recommendedName>
</protein>
<reference evidence="6" key="1">
    <citation type="submission" date="2018-05" db="EMBL/GenBank/DDBJ databases">
        <authorList>
            <person name="Lanie J.A."/>
            <person name="Ng W.-L."/>
            <person name="Kazmierczak K.M."/>
            <person name="Andrzejewski T.M."/>
            <person name="Davidsen T.M."/>
            <person name="Wayne K.J."/>
            <person name="Tettelin H."/>
            <person name="Glass J.I."/>
            <person name="Rusch D."/>
            <person name="Podicherti R."/>
            <person name="Tsui H.-C.T."/>
            <person name="Winkler M.E."/>
        </authorList>
    </citation>
    <scope>NUCLEOTIDE SEQUENCE</scope>
</reference>
<feature type="domain" description="Radical SAM core" evidence="5">
    <location>
        <begin position="45"/>
        <end position="255"/>
    </location>
</feature>
<name>A0A382EFP8_9ZZZZ</name>
<gene>
    <name evidence="6" type="ORF">METZ01_LOCUS202402</name>
</gene>
<evidence type="ECO:0000256" key="3">
    <source>
        <dbReference type="ARBA" id="ARBA00023004"/>
    </source>
</evidence>
<dbReference type="GO" id="GO:0003824">
    <property type="term" value="F:catalytic activity"/>
    <property type="evidence" value="ECO:0007669"/>
    <property type="project" value="InterPro"/>
</dbReference>
<evidence type="ECO:0000256" key="4">
    <source>
        <dbReference type="ARBA" id="ARBA00023014"/>
    </source>
</evidence>
<dbReference type="InterPro" id="IPR007197">
    <property type="entry name" value="rSAM"/>
</dbReference>
<feature type="non-terminal residue" evidence="6">
    <location>
        <position position="255"/>
    </location>
</feature>
<dbReference type="SFLD" id="SFLDS00029">
    <property type="entry name" value="Radical_SAM"/>
    <property type="match status" value="1"/>
</dbReference>
<dbReference type="PANTHER" id="PTHR11228">
    <property type="entry name" value="RADICAL SAM DOMAIN PROTEIN"/>
    <property type="match status" value="1"/>
</dbReference>
<dbReference type="GO" id="GO:0046872">
    <property type="term" value="F:metal ion binding"/>
    <property type="evidence" value="ECO:0007669"/>
    <property type="project" value="UniProtKB-KW"/>
</dbReference>
<evidence type="ECO:0000259" key="5">
    <source>
        <dbReference type="PROSITE" id="PS51918"/>
    </source>
</evidence>
<dbReference type="Gene3D" id="3.20.20.70">
    <property type="entry name" value="Aldolase class I"/>
    <property type="match status" value="1"/>
</dbReference>
<dbReference type="PROSITE" id="PS51918">
    <property type="entry name" value="RADICAL_SAM"/>
    <property type="match status" value="1"/>
</dbReference>
<accession>A0A382EFP8</accession>
<dbReference type="InterPro" id="IPR058240">
    <property type="entry name" value="rSAM_sf"/>
</dbReference>
<keyword evidence="3" id="KW-0408">Iron</keyword>
<dbReference type="SUPFAM" id="SSF102114">
    <property type="entry name" value="Radical SAM enzymes"/>
    <property type="match status" value="1"/>
</dbReference>
<dbReference type="InterPro" id="IPR050377">
    <property type="entry name" value="Radical_SAM_PqqE_MftC-like"/>
</dbReference>
<dbReference type="AlphaFoldDB" id="A0A382EFP8"/>
<evidence type="ECO:0000313" key="6">
    <source>
        <dbReference type="EMBL" id="SVB49548.1"/>
    </source>
</evidence>
<dbReference type="CDD" id="cd01335">
    <property type="entry name" value="Radical_SAM"/>
    <property type="match status" value="1"/>
</dbReference>
<keyword evidence="2" id="KW-0479">Metal-binding</keyword>
<evidence type="ECO:0000256" key="1">
    <source>
        <dbReference type="ARBA" id="ARBA00022691"/>
    </source>
</evidence>
<dbReference type="EMBL" id="UINC01044292">
    <property type="protein sequence ID" value="SVB49548.1"/>
    <property type="molecule type" value="Genomic_DNA"/>
</dbReference>
<keyword evidence="4" id="KW-0411">Iron-sulfur</keyword>
<sequence>MLRYFVLRLFLTYELFFQIGDSVVIKYSNLRDANNRIQLAEAIPLKGPLTVHVEPTNICNFRCIFCPESLSNFMEEQGGENLLNIADFENILSQIDGFKTVKTLNFHMMGEPFLNRNIESQVKRASELKIADKLILTTNGSAVSKNRYRKICESGLHYLRVSIYGFDQASHFKTTGSKVPLERIRNNIVGLKKYRDNNGFNFPHIYVKMVDSHSENDNCSFLQYFEGIGDEIAIEPLMNWNDPDEGLDLDLSAEE</sequence>
<dbReference type="PANTHER" id="PTHR11228:SF7">
    <property type="entry name" value="PQQA PEPTIDE CYCLASE"/>
    <property type="match status" value="1"/>
</dbReference>
<dbReference type="GO" id="GO:0051536">
    <property type="term" value="F:iron-sulfur cluster binding"/>
    <property type="evidence" value="ECO:0007669"/>
    <property type="project" value="UniProtKB-KW"/>
</dbReference>
<dbReference type="InterPro" id="IPR013785">
    <property type="entry name" value="Aldolase_TIM"/>
</dbReference>
<dbReference type="Pfam" id="PF04055">
    <property type="entry name" value="Radical_SAM"/>
    <property type="match status" value="1"/>
</dbReference>
<evidence type="ECO:0000256" key="2">
    <source>
        <dbReference type="ARBA" id="ARBA00022723"/>
    </source>
</evidence>